<evidence type="ECO:0000313" key="3">
    <source>
        <dbReference type="EMBL" id="EAX47476.1"/>
    </source>
</evidence>
<dbReference type="EMBL" id="AAWL01000010">
    <property type="protein sequence ID" value="EAX47476.1"/>
    <property type="molecule type" value="Genomic_DNA"/>
</dbReference>
<keyword evidence="2" id="KW-1133">Transmembrane helix</keyword>
<accession>A1HRG1</accession>
<dbReference type="AlphaFoldDB" id="A1HRG1"/>
<feature type="region of interest" description="Disordered" evidence="1">
    <location>
        <begin position="98"/>
        <end position="165"/>
    </location>
</feature>
<dbReference type="OrthoDB" id="1629525at2"/>
<keyword evidence="2" id="KW-0812">Transmembrane</keyword>
<reference evidence="3 4" key="1">
    <citation type="submission" date="2007-01" db="EMBL/GenBank/DDBJ databases">
        <title>Annotation of the draft genome assembly of Thermosinus carboxydivorans Nor1.</title>
        <authorList>
            <consortium name="US DOE Joint Genome Institute (JGI-ORNL)"/>
            <person name="Larimer F."/>
            <person name="Land M."/>
            <person name="Hauser L."/>
        </authorList>
    </citation>
    <scope>NUCLEOTIDE SEQUENCE [LARGE SCALE GENOMIC DNA]</scope>
    <source>
        <strain evidence="3 4">Nor1</strain>
    </source>
</reference>
<dbReference type="Proteomes" id="UP000005139">
    <property type="component" value="Unassembled WGS sequence"/>
</dbReference>
<comment type="caution">
    <text evidence="3">The sequence shown here is derived from an EMBL/GenBank/DDBJ whole genome shotgun (WGS) entry which is preliminary data.</text>
</comment>
<evidence type="ECO:0000313" key="4">
    <source>
        <dbReference type="Proteomes" id="UP000005139"/>
    </source>
</evidence>
<organism evidence="3 4">
    <name type="scientific">Thermosinus carboxydivorans Nor1</name>
    <dbReference type="NCBI Taxonomy" id="401526"/>
    <lineage>
        <taxon>Bacteria</taxon>
        <taxon>Bacillati</taxon>
        <taxon>Bacillota</taxon>
        <taxon>Negativicutes</taxon>
        <taxon>Selenomonadales</taxon>
        <taxon>Sporomusaceae</taxon>
        <taxon>Thermosinus</taxon>
    </lineage>
</organism>
<sequence>MADFKQRITRNLRSARQWLTRAEEAFDRDQDIRGELDLLLAQAELQHAREQHRSRQWRYKYSLLRHGLALVLAVSVAVGGAGAYWWLQRQEAAIPIPLATPQPRPAAGEQTVPQGPEQPRPENAKPVTVAAQPATEPPKQAEAVRQEPAVKEARPGGHDVNLPPEEIQKLIRAAGKSLRGQQP</sequence>
<reference evidence="3 4" key="2">
    <citation type="submission" date="2007-01" db="EMBL/GenBank/DDBJ databases">
        <title>Sequencing of the draft genome and assembly of Thermosinus carboxydivorans Nor1.</title>
        <authorList>
            <consortium name="US DOE Joint Genome Institute (JGI-PGF)"/>
            <person name="Copeland A."/>
            <person name="Lucas S."/>
            <person name="Lapidus A."/>
            <person name="Barry K."/>
            <person name="Glavina del Rio T."/>
            <person name="Dalin E."/>
            <person name="Tice H."/>
            <person name="Bruce D."/>
            <person name="Pitluck S."/>
            <person name="Richardson P."/>
        </authorList>
    </citation>
    <scope>NUCLEOTIDE SEQUENCE [LARGE SCALE GENOMIC DNA]</scope>
    <source>
        <strain evidence="3 4">Nor1</strain>
    </source>
</reference>
<keyword evidence="2" id="KW-0472">Membrane</keyword>
<proteinExistence type="predicted"/>
<feature type="transmembrane region" description="Helical" evidence="2">
    <location>
        <begin position="63"/>
        <end position="87"/>
    </location>
</feature>
<dbReference type="RefSeq" id="WP_007289620.1">
    <property type="nucleotide sequence ID" value="NZ_AAWL01000010.1"/>
</dbReference>
<name>A1HRG1_9FIRM</name>
<feature type="compositionally biased region" description="Basic and acidic residues" evidence="1">
    <location>
        <begin position="142"/>
        <end position="157"/>
    </location>
</feature>
<dbReference type="eggNOG" id="ENOG5032WF3">
    <property type="taxonomic scope" value="Bacteria"/>
</dbReference>
<gene>
    <name evidence="3" type="ORF">TcarDRAFT_1494</name>
</gene>
<keyword evidence="4" id="KW-1185">Reference proteome</keyword>
<evidence type="ECO:0000256" key="1">
    <source>
        <dbReference type="SAM" id="MobiDB-lite"/>
    </source>
</evidence>
<protein>
    <submittedName>
        <fullName evidence="3">Uncharacterized protein</fullName>
    </submittedName>
</protein>
<evidence type="ECO:0000256" key="2">
    <source>
        <dbReference type="SAM" id="Phobius"/>
    </source>
</evidence>